<evidence type="ECO:0000313" key="2">
    <source>
        <dbReference type="Proteomes" id="UP000245626"/>
    </source>
</evidence>
<name>A0ACD0NVN3_9BASI</name>
<organism evidence="1 2">
    <name type="scientific">Violaceomyces palustris</name>
    <dbReference type="NCBI Taxonomy" id="1673888"/>
    <lineage>
        <taxon>Eukaryota</taxon>
        <taxon>Fungi</taxon>
        <taxon>Dikarya</taxon>
        <taxon>Basidiomycota</taxon>
        <taxon>Ustilaginomycotina</taxon>
        <taxon>Ustilaginomycetes</taxon>
        <taxon>Violaceomycetales</taxon>
        <taxon>Violaceomycetaceae</taxon>
        <taxon>Violaceomyces</taxon>
    </lineage>
</organism>
<accession>A0ACD0NVN3</accession>
<protein>
    <submittedName>
        <fullName evidence="1">Uncharacterized protein</fullName>
    </submittedName>
</protein>
<gene>
    <name evidence="1" type="ORF">IE53DRAFT_127036</name>
</gene>
<reference evidence="1 2" key="1">
    <citation type="journal article" date="2018" name="Mol. Biol. Evol.">
        <title>Broad Genomic Sampling Reveals a Smut Pathogenic Ancestry of the Fungal Clade Ustilaginomycotina.</title>
        <authorList>
            <person name="Kijpornyongpan T."/>
            <person name="Mondo S.J."/>
            <person name="Barry K."/>
            <person name="Sandor L."/>
            <person name="Lee J."/>
            <person name="Lipzen A."/>
            <person name="Pangilinan J."/>
            <person name="LaButti K."/>
            <person name="Hainaut M."/>
            <person name="Henrissat B."/>
            <person name="Grigoriev I.V."/>
            <person name="Spatafora J.W."/>
            <person name="Aime M.C."/>
        </authorList>
    </citation>
    <scope>NUCLEOTIDE SEQUENCE [LARGE SCALE GENOMIC DNA]</scope>
    <source>
        <strain evidence="1 2">SA 807</strain>
    </source>
</reference>
<evidence type="ECO:0000313" key="1">
    <source>
        <dbReference type="EMBL" id="PWN49800.1"/>
    </source>
</evidence>
<dbReference type="EMBL" id="KZ820004">
    <property type="protein sequence ID" value="PWN49800.1"/>
    <property type="molecule type" value="Genomic_DNA"/>
</dbReference>
<dbReference type="Proteomes" id="UP000245626">
    <property type="component" value="Unassembled WGS sequence"/>
</dbReference>
<proteinExistence type="predicted"/>
<keyword evidence="2" id="KW-1185">Reference proteome</keyword>
<sequence length="292" mass="32097">MDFDPLSRDYGPPRYLVESGSDSDSDPGIPSRKHPKTSSEPFNHQEFELRQDSGSPFQGRQVVVLLGKAGVSLADFKSDLLEHGSIQYKEEQQASIHCPTDNGSPLLILLLPSSSVSVSIAGRFTGHMLASLRPSKVTILETYNPQLYFTSSTSEKDSEPIRYLRSSNFELEKPGQAAEIEVPNTITGLAASIFANAVTKSIPTLLVQIPDHAPQPIQSATHFLTPIFPGRSSFGQGTSKALELFGHEFQGSDRPPDEDHRTLSRFANSRLQLKPQFDQKRNQGIGEGVMYV</sequence>